<dbReference type="RefSeq" id="WP_076672443.1">
    <property type="nucleotide sequence ID" value="NZ_FTPP01000006.1"/>
</dbReference>
<proteinExistence type="predicted"/>
<keyword evidence="2" id="KW-1185">Reference proteome</keyword>
<name>A0A1R3XTK0_9BACT</name>
<protein>
    <submittedName>
        <fullName evidence="1">Bacteroides conjugative transposon TraK protein</fullName>
    </submittedName>
</protein>
<accession>A0A1R3XTK0</accession>
<dbReference type="OrthoDB" id="1039148at2"/>
<organism evidence="1 2">
    <name type="scientific">Pontibacter indicus</name>
    <dbReference type="NCBI Taxonomy" id="1317125"/>
    <lineage>
        <taxon>Bacteria</taxon>
        <taxon>Pseudomonadati</taxon>
        <taxon>Bacteroidota</taxon>
        <taxon>Cytophagia</taxon>
        <taxon>Cytophagales</taxon>
        <taxon>Hymenobacteraceae</taxon>
        <taxon>Pontibacter</taxon>
    </lineage>
</organism>
<dbReference type="EMBL" id="FTPP01000006">
    <property type="protein sequence ID" value="SIT95216.1"/>
    <property type="molecule type" value="Genomic_DNA"/>
</dbReference>
<dbReference type="Proteomes" id="UP000187181">
    <property type="component" value="Unassembled WGS sequence"/>
</dbReference>
<dbReference type="AlphaFoldDB" id="A0A1R3XTK0"/>
<evidence type="ECO:0000313" key="1">
    <source>
        <dbReference type="EMBL" id="SIT95216.1"/>
    </source>
</evidence>
<sequence>MFTQLQNIDSAFRHIRTFSLLFLLACTLLTAFALYRSELRVRQAQERIYILAAGHAWPAEAAARSENIPVEARHHVSTFHRYFFALDPDEKVIEANLTKALYLADGSAKRTYDNLREKGYYRNLIAANISQQITVDSVQVDMGRYPYAFRCYARQQLIRSTSVLTRSLVTEGLLRTVSRSDHNPHGFLIERWATLENKDLHTLPR</sequence>
<gene>
    <name evidence="1" type="ORF">SAMN05444128_3967</name>
</gene>
<evidence type="ECO:0000313" key="2">
    <source>
        <dbReference type="Proteomes" id="UP000187181"/>
    </source>
</evidence>
<dbReference type="InterPro" id="IPR022276">
    <property type="entry name" value="Conjug_transposon_TraK"/>
</dbReference>
<reference evidence="2" key="1">
    <citation type="submission" date="2017-01" db="EMBL/GenBank/DDBJ databases">
        <authorList>
            <person name="Varghese N."/>
            <person name="Submissions S."/>
        </authorList>
    </citation>
    <scope>NUCLEOTIDE SEQUENCE [LARGE SCALE GENOMIC DNA]</scope>
    <source>
        <strain evidence="2">LP100</strain>
    </source>
</reference>
<dbReference type="STRING" id="1317125.SAMN05444128_3967"/>
<dbReference type="NCBIfam" id="TIGR03781">
    <property type="entry name" value="Bac_Flav_CT_K"/>
    <property type="match status" value="1"/>
</dbReference>